<gene>
    <name evidence="9" type="primary">ubiM</name>
    <name evidence="9" type="ORF">FKV23_09630</name>
</gene>
<dbReference type="UniPathway" id="UPA00232"/>
<dbReference type="SUPFAM" id="SSF51905">
    <property type="entry name" value="FAD/NAD(P)-binding domain"/>
    <property type="match status" value="1"/>
</dbReference>
<comment type="cofactor">
    <cofactor evidence="1">
        <name>FAD</name>
        <dbReference type="ChEBI" id="CHEBI:57692"/>
    </cofactor>
</comment>
<keyword evidence="5" id="KW-0274">FAD</keyword>
<dbReference type="Gene3D" id="3.50.50.60">
    <property type="entry name" value="FAD/NAD(P)-binding domain"/>
    <property type="match status" value="2"/>
</dbReference>
<dbReference type="InterPro" id="IPR010971">
    <property type="entry name" value="UbiH/COQ6"/>
</dbReference>
<protein>
    <submittedName>
        <fullName evidence="9">5-demethoxyubiquinol-8 5-hydroxylase UbiM</fullName>
    </submittedName>
</protein>
<evidence type="ECO:0000256" key="4">
    <source>
        <dbReference type="ARBA" id="ARBA00022630"/>
    </source>
</evidence>
<dbReference type="OrthoDB" id="9769565at2"/>
<evidence type="ECO:0000256" key="2">
    <source>
        <dbReference type="ARBA" id="ARBA00004749"/>
    </source>
</evidence>
<dbReference type="GO" id="GO:0006744">
    <property type="term" value="P:ubiquinone biosynthetic process"/>
    <property type="evidence" value="ECO:0007669"/>
    <property type="project" value="UniProtKB-UniPathway"/>
</dbReference>
<dbReference type="InterPro" id="IPR051205">
    <property type="entry name" value="UbiH/COQ6_monooxygenase"/>
</dbReference>
<dbReference type="GO" id="GO:0016705">
    <property type="term" value="F:oxidoreductase activity, acting on paired donors, with incorporation or reduction of molecular oxygen"/>
    <property type="evidence" value="ECO:0007669"/>
    <property type="project" value="InterPro"/>
</dbReference>
<accession>A0A514BSG4</accession>
<evidence type="ECO:0000256" key="6">
    <source>
        <dbReference type="ARBA" id="ARBA00023002"/>
    </source>
</evidence>
<dbReference type="PANTHER" id="PTHR43876:SF25">
    <property type="entry name" value="MONOOXYGENASE NMA2164"/>
    <property type="match status" value="1"/>
</dbReference>
<dbReference type="GO" id="GO:0071949">
    <property type="term" value="F:FAD binding"/>
    <property type="evidence" value="ECO:0007669"/>
    <property type="project" value="InterPro"/>
</dbReference>
<dbReference type="PRINTS" id="PR00420">
    <property type="entry name" value="RNGMNOXGNASE"/>
</dbReference>
<evidence type="ECO:0000313" key="10">
    <source>
        <dbReference type="Proteomes" id="UP000317199"/>
    </source>
</evidence>
<comment type="similarity">
    <text evidence="3">Belongs to the UbiH/COQ6 family.</text>
</comment>
<keyword evidence="10" id="KW-1185">Reference proteome</keyword>
<evidence type="ECO:0000256" key="7">
    <source>
        <dbReference type="ARBA" id="ARBA00023033"/>
    </source>
</evidence>
<dbReference type="InterPro" id="IPR002938">
    <property type="entry name" value="FAD-bd"/>
</dbReference>
<dbReference type="EMBL" id="CP041242">
    <property type="protein sequence ID" value="QDH70321.1"/>
    <property type="molecule type" value="Genomic_DNA"/>
</dbReference>
<evidence type="ECO:0000256" key="3">
    <source>
        <dbReference type="ARBA" id="ARBA00005349"/>
    </source>
</evidence>
<dbReference type="Pfam" id="PF01494">
    <property type="entry name" value="FAD_binding_3"/>
    <property type="match status" value="1"/>
</dbReference>
<sequence>MDTDVIIVGAGPAGLCLARALAVLGLRIDILERQPAASIANPAFDGREIALTHGSMRILRGLGVWQHIPGHEVAPLRMARVMDGSSGAGFKVDAGQSGHAQLGSLVANDLIRSAAWKEACGSASIRTHAGVTATGVATDEAGARVQLADGHVLQGRLLVAADSRFSETRRAMGIAVESHDFGRTMLVCRMSHDEPHHGTAWEWFGRGQTRALLPLREERLSSVVLTVTGSEATRLCALPPTEFARAVETRFEHRLGSMVLASSLHAYPLVATWARRFVAPRFALIGDAAVGMHPVTAHGFNLGLASVERLAHAVGDSLAQHGDPAHPALLARYQHRHRAGSLPLYLGTRAVVGLFTDDRRRMQPLRRAILRAGAAMSPLRRALAAGLIDEGPLDLPLAQRMWRGLQRLAS</sequence>
<feature type="domain" description="FAD-binding" evidence="8">
    <location>
        <begin position="2"/>
        <end position="338"/>
    </location>
</feature>
<dbReference type="GO" id="GO:0004497">
    <property type="term" value="F:monooxygenase activity"/>
    <property type="evidence" value="ECO:0007669"/>
    <property type="project" value="UniProtKB-KW"/>
</dbReference>
<organism evidence="9 10">
    <name type="scientific">Marilutibacter alkalisoli</name>
    <dbReference type="NCBI Taxonomy" id="2591633"/>
    <lineage>
        <taxon>Bacteria</taxon>
        <taxon>Pseudomonadati</taxon>
        <taxon>Pseudomonadota</taxon>
        <taxon>Gammaproteobacteria</taxon>
        <taxon>Lysobacterales</taxon>
        <taxon>Lysobacteraceae</taxon>
        <taxon>Marilutibacter</taxon>
    </lineage>
</organism>
<dbReference type="Proteomes" id="UP000317199">
    <property type="component" value="Chromosome"/>
</dbReference>
<comment type="pathway">
    <text evidence="2">Cofactor biosynthesis; ubiquinone biosynthesis.</text>
</comment>
<keyword evidence="7" id="KW-0503">Monooxygenase</keyword>
<proteinExistence type="inferred from homology"/>
<dbReference type="NCBIfam" id="NF006593">
    <property type="entry name" value="PRK09126.1"/>
    <property type="match status" value="1"/>
</dbReference>
<evidence type="ECO:0000259" key="8">
    <source>
        <dbReference type="Pfam" id="PF01494"/>
    </source>
</evidence>
<dbReference type="RefSeq" id="WP_141623656.1">
    <property type="nucleotide sequence ID" value="NZ_CP041242.1"/>
</dbReference>
<dbReference type="AlphaFoldDB" id="A0A514BSG4"/>
<dbReference type="InterPro" id="IPR036188">
    <property type="entry name" value="FAD/NAD-bd_sf"/>
</dbReference>
<keyword evidence="4" id="KW-0285">Flavoprotein</keyword>
<dbReference type="NCBIfam" id="TIGR01988">
    <property type="entry name" value="Ubi-OHases"/>
    <property type="match status" value="1"/>
</dbReference>
<evidence type="ECO:0000256" key="5">
    <source>
        <dbReference type="ARBA" id="ARBA00022827"/>
    </source>
</evidence>
<dbReference type="KEGG" id="lyj:FKV23_09630"/>
<name>A0A514BSG4_9GAMM</name>
<evidence type="ECO:0000313" key="9">
    <source>
        <dbReference type="EMBL" id="QDH70321.1"/>
    </source>
</evidence>
<reference evidence="9 10" key="1">
    <citation type="submission" date="2019-06" db="EMBL/GenBank/DDBJ databases">
        <title>Lysobacter alkalisoli sp. nov. isolated from saline-alkali soil.</title>
        <authorList>
            <person name="Sun J.-Q."/>
            <person name="Xu L."/>
        </authorList>
    </citation>
    <scope>NUCLEOTIDE SEQUENCE [LARGE SCALE GENOMIC DNA]</scope>
    <source>
        <strain evidence="9 10">SJ-36</strain>
    </source>
</reference>
<keyword evidence="6" id="KW-0560">Oxidoreductase</keyword>
<dbReference type="PANTHER" id="PTHR43876">
    <property type="entry name" value="UBIQUINONE BIOSYNTHESIS MONOOXYGENASE COQ6, MITOCHONDRIAL"/>
    <property type="match status" value="1"/>
</dbReference>
<evidence type="ECO:0000256" key="1">
    <source>
        <dbReference type="ARBA" id="ARBA00001974"/>
    </source>
</evidence>